<dbReference type="CDD" id="cd03884">
    <property type="entry name" value="M20_bAS"/>
    <property type="match status" value="1"/>
</dbReference>
<dbReference type="GO" id="GO:0016813">
    <property type="term" value="F:hydrolase activity, acting on carbon-nitrogen (but not peptide) bonds, in linear amidines"/>
    <property type="evidence" value="ECO:0007669"/>
    <property type="project" value="InterPro"/>
</dbReference>
<dbReference type="Gene3D" id="3.40.630.10">
    <property type="entry name" value="Zn peptidases"/>
    <property type="match status" value="1"/>
</dbReference>
<feature type="binding site" evidence="3">
    <location>
        <position position="392"/>
    </location>
    <ligand>
        <name>Zn(2+)</name>
        <dbReference type="ChEBI" id="CHEBI:29105"/>
        <label>2</label>
    </ligand>
</feature>
<feature type="binding site" evidence="3">
    <location>
        <position position="91"/>
    </location>
    <ligand>
        <name>Zn(2+)</name>
        <dbReference type="ChEBI" id="CHEBI:29105"/>
        <label>1</label>
    </ligand>
</feature>
<accession>A0A9W6IYS7</accession>
<feature type="binding site" evidence="3">
    <location>
        <position position="200"/>
    </location>
    <ligand>
        <name>Zn(2+)</name>
        <dbReference type="ChEBI" id="CHEBI:29105"/>
        <label>1</label>
    </ligand>
</feature>
<name>A0A9W6IYS7_9HYPH</name>
<dbReference type="AlphaFoldDB" id="A0A9W6IYS7"/>
<dbReference type="Pfam" id="PF01546">
    <property type="entry name" value="Peptidase_M20"/>
    <property type="match status" value="1"/>
</dbReference>
<comment type="caution">
    <text evidence="4">The sequence shown here is derived from an EMBL/GenBank/DDBJ whole genome shotgun (WGS) entry which is preliminary data.</text>
</comment>
<evidence type="ECO:0000256" key="3">
    <source>
        <dbReference type="PIRSR" id="PIRSR001235-1"/>
    </source>
</evidence>
<dbReference type="Gene3D" id="3.30.70.360">
    <property type="match status" value="1"/>
</dbReference>
<feature type="binding site" evidence="3">
    <location>
        <position position="102"/>
    </location>
    <ligand>
        <name>Zn(2+)</name>
        <dbReference type="ChEBI" id="CHEBI:29105"/>
        <label>2</label>
    </ligand>
</feature>
<dbReference type="NCBIfam" id="NF006772">
    <property type="entry name" value="PRK09290.2-1"/>
    <property type="match status" value="1"/>
</dbReference>
<dbReference type="RefSeq" id="WP_271167891.1">
    <property type="nucleotide sequence ID" value="NZ_BSFI01000007.1"/>
</dbReference>
<dbReference type="InterPro" id="IPR036264">
    <property type="entry name" value="Bact_exopeptidase_dim_dom"/>
</dbReference>
<proteinExistence type="inferred from homology"/>
<dbReference type="PIRSF" id="PIRSF001235">
    <property type="entry name" value="Amidase_carbamoylase"/>
    <property type="match status" value="1"/>
</dbReference>
<dbReference type="PANTHER" id="PTHR32494">
    <property type="entry name" value="ALLANTOATE DEIMINASE-RELATED"/>
    <property type="match status" value="1"/>
</dbReference>
<dbReference type="SUPFAM" id="SSF55031">
    <property type="entry name" value="Bacterial exopeptidase dimerisation domain"/>
    <property type="match status" value="1"/>
</dbReference>
<feature type="binding site" evidence="3">
    <location>
        <position position="141"/>
    </location>
    <ligand>
        <name>Zn(2+)</name>
        <dbReference type="ChEBI" id="CHEBI:29105"/>
        <label>2</label>
    </ligand>
</feature>
<keyword evidence="3" id="KW-0479">Metal-binding</keyword>
<dbReference type="NCBIfam" id="TIGR01879">
    <property type="entry name" value="hydantase"/>
    <property type="match status" value="1"/>
</dbReference>
<dbReference type="Proteomes" id="UP001143372">
    <property type="component" value="Unassembled WGS sequence"/>
</dbReference>
<keyword evidence="3" id="KW-0862">Zinc</keyword>
<evidence type="ECO:0000313" key="5">
    <source>
        <dbReference type="Proteomes" id="UP001143372"/>
    </source>
</evidence>
<reference evidence="4" key="1">
    <citation type="journal article" date="2014" name="Int. J. Syst. Evol. Microbiol.">
        <title>Complete genome sequence of Corynebacterium casei LMG S-19264T (=DSM 44701T), isolated from a smear-ripened cheese.</title>
        <authorList>
            <consortium name="US DOE Joint Genome Institute (JGI-PGF)"/>
            <person name="Walter F."/>
            <person name="Albersmeier A."/>
            <person name="Kalinowski J."/>
            <person name="Ruckert C."/>
        </authorList>
    </citation>
    <scope>NUCLEOTIDE SEQUENCE</scope>
    <source>
        <strain evidence="4">VKM B-2347</strain>
    </source>
</reference>
<dbReference type="GO" id="GO:0046872">
    <property type="term" value="F:metal ion binding"/>
    <property type="evidence" value="ECO:0007669"/>
    <property type="project" value="UniProtKB-KW"/>
</dbReference>
<comment type="similarity">
    <text evidence="1">Belongs to the peptidase M20 family.</text>
</comment>
<dbReference type="InterPro" id="IPR010158">
    <property type="entry name" value="Amidase_Cbmase"/>
</dbReference>
<comment type="cofactor">
    <cofactor evidence="3">
        <name>Zn(2+)</name>
        <dbReference type="ChEBI" id="CHEBI:29105"/>
    </cofactor>
    <text evidence="3">Binds 2 Zn(2+) ions per subunit.</text>
</comment>
<organism evidence="4 5">
    <name type="scientific">Hansschlegelia plantiphila</name>
    <dbReference type="NCBI Taxonomy" id="374655"/>
    <lineage>
        <taxon>Bacteria</taxon>
        <taxon>Pseudomonadati</taxon>
        <taxon>Pseudomonadota</taxon>
        <taxon>Alphaproteobacteria</taxon>
        <taxon>Hyphomicrobiales</taxon>
        <taxon>Methylopilaceae</taxon>
        <taxon>Hansschlegelia</taxon>
    </lineage>
</organism>
<keyword evidence="2 4" id="KW-0378">Hydrolase</keyword>
<evidence type="ECO:0000313" key="4">
    <source>
        <dbReference type="EMBL" id="GLK67636.1"/>
    </source>
</evidence>
<reference evidence="4" key="2">
    <citation type="submission" date="2023-01" db="EMBL/GenBank/DDBJ databases">
        <authorList>
            <person name="Sun Q."/>
            <person name="Evtushenko L."/>
        </authorList>
    </citation>
    <scope>NUCLEOTIDE SEQUENCE</scope>
    <source>
        <strain evidence="4">VKM B-2347</strain>
    </source>
</reference>
<dbReference type="SUPFAM" id="SSF53187">
    <property type="entry name" value="Zn-dependent exopeptidases"/>
    <property type="match status" value="1"/>
</dbReference>
<sequence>MPDISSTAPSPAAIDPQRLQAMMEAVSAFGGGADGSMTRLSLSEEDRKARDWLGAWFKDNGFTQKVDAIGNQFGLLDLAGHNAPTVMVGSHIDSQPNGGRFDGALGVVAACEAVRAVAEGLKREGASSACNFAIVNWTNEEGARFQPSLLGSSVFTGAAALDWALERRDGAGVSVGEALRSIGYAGDDKVPVPAALIELHIEGAPSLENSKKRIGAFSRFWGATKYRLAFIGRQAHTGPTPMAERQDALLAAGFVITGLKRLAGDYGLDLHTSVGRLEVFPNSPNTVPGEAVLFIELRSGSPEILREAEEKLKAMIAEAADFAKVGSEVRSVDYRAAGAMDAGLVRLAGEVSARRGEDMPLLDTIGGHDAVALAAVCPAVVLAVPSVGGVIHHPTEFTKPEDQAFGVQIVADMLHELATGGAAVIKADKTP</sequence>
<gene>
    <name evidence="4" type="ORF">GCM10008179_12740</name>
</gene>
<keyword evidence="5" id="KW-1185">Reference proteome</keyword>
<feature type="binding site" evidence="3">
    <location>
        <position position="102"/>
    </location>
    <ligand>
        <name>Zn(2+)</name>
        <dbReference type="ChEBI" id="CHEBI:29105"/>
        <label>1</label>
    </ligand>
</feature>
<evidence type="ECO:0000256" key="2">
    <source>
        <dbReference type="ARBA" id="ARBA00022801"/>
    </source>
</evidence>
<dbReference type="EMBL" id="BSFI01000007">
    <property type="protein sequence ID" value="GLK67636.1"/>
    <property type="molecule type" value="Genomic_DNA"/>
</dbReference>
<dbReference type="InterPro" id="IPR002933">
    <property type="entry name" value="Peptidase_M20"/>
</dbReference>
<dbReference type="PANTHER" id="PTHR32494:SF5">
    <property type="entry name" value="ALLANTOATE AMIDOHYDROLASE"/>
    <property type="match status" value="1"/>
</dbReference>
<evidence type="ECO:0000256" key="1">
    <source>
        <dbReference type="ARBA" id="ARBA00006153"/>
    </source>
</evidence>
<protein>
    <submittedName>
        <fullName evidence="4">Zn-dependent hydrolase</fullName>
    </submittedName>
</protein>